<evidence type="ECO:0000313" key="15">
    <source>
        <dbReference type="Proteomes" id="UP000295304"/>
    </source>
</evidence>
<keyword evidence="9" id="KW-1133">Transmembrane helix</keyword>
<evidence type="ECO:0000259" key="11">
    <source>
        <dbReference type="PROSITE" id="PS50113"/>
    </source>
</evidence>
<dbReference type="Gene3D" id="3.30.70.270">
    <property type="match status" value="1"/>
</dbReference>
<feature type="domain" description="PAC" evidence="11">
    <location>
        <begin position="649"/>
        <end position="700"/>
    </location>
</feature>
<evidence type="ECO:0000256" key="6">
    <source>
        <dbReference type="ARBA" id="ARBA00022840"/>
    </source>
</evidence>
<evidence type="ECO:0000313" key="14">
    <source>
        <dbReference type="EMBL" id="TCS62637.1"/>
    </source>
</evidence>
<keyword evidence="2" id="KW-0597">Phosphoprotein</keyword>
<dbReference type="InterPro" id="IPR000160">
    <property type="entry name" value="GGDEF_dom"/>
</dbReference>
<dbReference type="InterPro" id="IPR035965">
    <property type="entry name" value="PAS-like_dom_sf"/>
</dbReference>
<feature type="domain" description="PAS" evidence="10">
    <location>
        <begin position="697"/>
        <end position="743"/>
    </location>
</feature>
<comment type="subcellular location">
    <subcellularLocation>
        <location evidence="1">Membrane</location>
    </subcellularLocation>
</comment>
<dbReference type="InterPro" id="IPR003018">
    <property type="entry name" value="GAF"/>
</dbReference>
<dbReference type="GO" id="GO:0000160">
    <property type="term" value="P:phosphorelay signal transduction system"/>
    <property type="evidence" value="ECO:0007669"/>
    <property type="project" value="UniProtKB-KW"/>
</dbReference>
<dbReference type="InterPro" id="IPR001633">
    <property type="entry name" value="EAL_dom"/>
</dbReference>
<keyword evidence="4" id="KW-0547">Nucleotide-binding</keyword>
<keyword evidence="5" id="KW-0418">Kinase</keyword>
<evidence type="ECO:0000256" key="8">
    <source>
        <dbReference type="SAM" id="Coils"/>
    </source>
</evidence>
<dbReference type="Pfam" id="PF13185">
    <property type="entry name" value="GAF_2"/>
    <property type="match status" value="1"/>
</dbReference>
<dbReference type="GO" id="GO:0005524">
    <property type="term" value="F:ATP binding"/>
    <property type="evidence" value="ECO:0007669"/>
    <property type="project" value="UniProtKB-KW"/>
</dbReference>
<dbReference type="GO" id="GO:0016301">
    <property type="term" value="F:kinase activity"/>
    <property type="evidence" value="ECO:0007669"/>
    <property type="project" value="UniProtKB-KW"/>
</dbReference>
<dbReference type="PROSITE" id="PS50883">
    <property type="entry name" value="EAL"/>
    <property type="match status" value="1"/>
</dbReference>
<organism evidence="14 15">
    <name type="scientific">Varunaivibrio sulfuroxidans</name>
    <dbReference type="NCBI Taxonomy" id="1773489"/>
    <lineage>
        <taxon>Bacteria</taxon>
        <taxon>Pseudomonadati</taxon>
        <taxon>Pseudomonadota</taxon>
        <taxon>Alphaproteobacteria</taxon>
        <taxon>Rhodospirillales</taxon>
        <taxon>Magnetovibrionaceae</taxon>
        <taxon>Varunaivibrio</taxon>
    </lineage>
</organism>
<dbReference type="InterPro" id="IPR029016">
    <property type="entry name" value="GAF-like_dom_sf"/>
</dbReference>
<dbReference type="InterPro" id="IPR000700">
    <property type="entry name" value="PAS-assoc_C"/>
</dbReference>
<dbReference type="PANTHER" id="PTHR44757:SF2">
    <property type="entry name" value="BIOFILM ARCHITECTURE MAINTENANCE PROTEIN MBAA"/>
    <property type="match status" value="1"/>
</dbReference>
<dbReference type="Pfam" id="PF13426">
    <property type="entry name" value="PAS_9"/>
    <property type="match status" value="2"/>
</dbReference>
<keyword evidence="15" id="KW-1185">Reference proteome</keyword>
<feature type="domain" description="PAC" evidence="11">
    <location>
        <begin position="768"/>
        <end position="822"/>
    </location>
</feature>
<dbReference type="PROSITE" id="PS50112">
    <property type="entry name" value="PAS"/>
    <property type="match status" value="1"/>
</dbReference>
<dbReference type="GO" id="GO:0016020">
    <property type="term" value="C:membrane"/>
    <property type="evidence" value="ECO:0007669"/>
    <property type="project" value="UniProtKB-SubCell"/>
</dbReference>
<gene>
    <name evidence="14" type="ORF">EDD55_105185</name>
</gene>
<dbReference type="SMART" id="SM00267">
    <property type="entry name" value="GGDEF"/>
    <property type="match status" value="1"/>
</dbReference>
<dbReference type="Pfam" id="PF00990">
    <property type="entry name" value="GGDEF"/>
    <property type="match status" value="1"/>
</dbReference>
<dbReference type="SUPFAM" id="SSF55781">
    <property type="entry name" value="GAF domain-like"/>
    <property type="match status" value="1"/>
</dbReference>
<evidence type="ECO:0000256" key="7">
    <source>
        <dbReference type="ARBA" id="ARBA00023012"/>
    </source>
</evidence>
<dbReference type="InterPro" id="IPR035919">
    <property type="entry name" value="EAL_sf"/>
</dbReference>
<feature type="coiled-coil region" evidence="8">
    <location>
        <begin position="349"/>
        <end position="387"/>
    </location>
</feature>
<dbReference type="SMART" id="SM00086">
    <property type="entry name" value="PAC"/>
    <property type="match status" value="2"/>
</dbReference>
<dbReference type="InterPro" id="IPR052155">
    <property type="entry name" value="Biofilm_reg_signaling"/>
</dbReference>
<dbReference type="NCBIfam" id="TIGR00254">
    <property type="entry name" value="GGDEF"/>
    <property type="match status" value="1"/>
</dbReference>
<dbReference type="PANTHER" id="PTHR44757">
    <property type="entry name" value="DIGUANYLATE CYCLASE DGCP"/>
    <property type="match status" value="1"/>
</dbReference>
<sequence>MGYRSRARRYFLRLFVPSCLFLAAVFGYAYYSEKEVQNVFVAEREELHLEMGAQRVRDHLGHALQNLRSLTGLQSLSRFENESEQARLEVLSKHLLAFAGWRDSYRRIRLFDAKGEERVRIDFNKGKGTVISDQALKRDRDRRFFSDVFRLNAGQVFISPFELERKNRKIVHPYRLQIHIGAPMFDGAGRKKGALIITLAGEAIINTFLDGLGESARYAMVLNRGGYWLHSPDPRELWGFQLDHGGSFRQKYPEAWRKIITSDRGQFYQELGLFTFRTIHPLDNRLSPPHRGGDVDARPTSNGDGKYFWKLITFVPQSALEARVAGIKWKLLWLFVPIVMLVFGGAVAIATAMAKRREFELRLKEANENLEQNIEKRTRTLEAEIESRIRAETALRESSGLIDLQQSVAAAANVSETPQEALLICLRDIAAYCGCPVAHAYMVHEDAPDLLKPSDLWVNQHPRRYGEFTRLTMATGLCRGEGLAGRVLATAEPVWVTKIRDELDVPRARVAVGLGLKSAFAFPVLAGRDVVAVLEFFSSDEMEQDAGLFYMLLDIGGQLGRVFERRRAQDALSKVGASLANSQRIAQLGNWEWSVDSGAVWASAEFCRIFGVESESRVLLTDIVKAISENDHDRFLKTLDDSRHGCEDHEIECTIVRRDGQRRYLRFLINAECVANRAVKIILIVQDITDHEADRQLLRKLSLAVEQSPASVVISDVNGVIEYVNRRFCDTTGYRPDEILGKNPTEGASGEISSGAYLKLWEKMETGETWSGEVLNRRKNGEEYWEYSSISPIKDEHGLITNFLAIMEDISVRKKYEEQLLHRANYDDLTDLPNRVLSLDRLTQSIERAKRDDGTGAVFFVDLDDFKSINDTKGHDVGDRILIEVGRRLQGCVRKVDTVARMGGDEFEIIIEAQKSSVMIEQAARDIIDAFTVPFHIDRYEFFISASVGITLFPSDGDDPQVLRSHADAALFRAKDLGRNNYQFFTAEMNEKTARRVRLETALRYALERNELSINYQPIVDIQTRRPIGAEALLRWNNPQMGAIGPDTFIPIAESTGLIVPIGAWVMNKACRDAELWRKQTGRDLFVAVNTSSRQYRDGAMADTINTALAQSKLPPDCLEVEITESLLIEGGNVSSELDRLKALGVKLSIDDFGTGYSSLSYLKRFPLDTLKVDKSFVNDVTVDKEDAELVRAIIAMAHSLELCVIAEGVETEDQLDFFAKEGGDLIQGFYYSRPLPLDKFMDYLKAFD</sequence>
<comment type="caution">
    <text evidence="14">The sequence shown here is derived from an EMBL/GenBank/DDBJ whole genome shotgun (WGS) entry which is preliminary data.</text>
</comment>
<keyword evidence="8" id="KW-0175">Coiled coil</keyword>
<dbReference type="InterPro" id="IPR000014">
    <property type="entry name" value="PAS"/>
</dbReference>
<dbReference type="Gene3D" id="3.30.450.20">
    <property type="entry name" value="PAS domain"/>
    <property type="match status" value="4"/>
</dbReference>
<dbReference type="SUPFAM" id="SSF55785">
    <property type="entry name" value="PYP-like sensor domain (PAS domain)"/>
    <property type="match status" value="2"/>
</dbReference>
<evidence type="ECO:0000259" key="13">
    <source>
        <dbReference type="PROSITE" id="PS50887"/>
    </source>
</evidence>
<feature type="domain" description="EAL" evidence="12">
    <location>
        <begin position="996"/>
        <end position="1249"/>
    </location>
</feature>
<dbReference type="SUPFAM" id="SSF55073">
    <property type="entry name" value="Nucleotide cyclase"/>
    <property type="match status" value="1"/>
</dbReference>
<dbReference type="SMART" id="SM00091">
    <property type="entry name" value="PAS"/>
    <property type="match status" value="2"/>
</dbReference>
<keyword evidence="6" id="KW-0067">ATP-binding</keyword>
<evidence type="ECO:0000256" key="5">
    <source>
        <dbReference type="ARBA" id="ARBA00022777"/>
    </source>
</evidence>
<dbReference type="SUPFAM" id="SSF103190">
    <property type="entry name" value="Sensory domain-like"/>
    <property type="match status" value="2"/>
</dbReference>
<keyword evidence="9" id="KW-0472">Membrane</keyword>
<proteinExistence type="predicted"/>
<dbReference type="InterPro" id="IPR048760">
    <property type="entry name" value="VP0354-like_sensor_dom"/>
</dbReference>
<evidence type="ECO:0000256" key="1">
    <source>
        <dbReference type="ARBA" id="ARBA00004370"/>
    </source>
</evidence>
<evidence type="ECO:0000259" key="12">
    <source>
        <dbReference type="PROSITE" id="PS50883"/>
    </source>
</evidence>
<dbReference type="CDD" id="cd01948">
    <property type="entry name" value="EAL"/>
    <property type="match status" value="1"/>
</dbReference>
<dbReference type="Proteomes" id="UP000295304">
    <property type="component" value="Unassembled WGS sequence"/>
</dbReference>
<dbReference type="CDD" id="cd18773">
    <property type="entry name" value="PDC1_HK_sensor"/>
    <property type="match status" value="1"/>
</dbReference>
<accession>A0A4R3JAN7</accession>
<keyword evidence="3" id="KW-0808">Transferase</keyword>
<dbReference type="FunFam" id="3.20.20.450:FF:000001">
    <property type="entry name" value="Cyclic di-GMP phosphodiesterase yahA"/>
    <property type="match status" value="1"/>
</dbReference>
<dbReference type="Pfam" id="PF21623">
    <property type="entry name" value="HK_sensor_dom_bact"/>
    <property type="match status" value="1"/>
</dbReference>
<evidence type="ECO:0000256" key="9">
    <source>
        <dbReference type="SAM" id="Phobius"/>
    </source>
</evidence>
<name>A0A4R3JAN7_9PROT</name>
<evidence type="ECO:0000256" key="3">
    <source>
        <dbReference type="ARBA" id="ARBA00022679"/>
    </source>
</evidence>
<dbReference type="InterPro" id="IPR029151">
    <property type="entry name" value="Sensor-like_sf"/>
</dbReference>
<evidence type="ECO:0000256" key="2">
    <source>
        <dbReference type="ARBA" id="ARBA00022553"/>
    </source>
</evidence>
<dbReference type="AlphaFoldDB" id="A0A4R3JAN7"/>
<dbReference type="InterPro" id="IPR001610">
    <property type="entry name" value="PAC"/>
</dbReference>
<dbReference type="CDD" id="cd00130">
    <property type="entry name" value="PAS"/>
    <property type="match status" value="2"/>
</dbReference>
<dbReference type="InterPro" id="IPR043128">
    <property type="entry name" value="Rev_trsase/Diguanyl_cyclase"/>
</dbReference>
<dbReference type="Gene3D" id="3.30.450.40">
    <property type="match status" value="1"/>
</dbReference>
<dbReference type="Gene3D" id="3.20.20.450">
    <property type="entry name" value="EAL domain"/>
    <property type="match status" value="1"/>
</dbReference>
<feature type="transmembrane region" description="Helical" evidence="9">
    <location>
        <begin position="12"/>
        <end position="31"/>
    </location>
</feature>
<keyword evidence="9" id="KW-0812">Transmembrane</keyword>
<dbReference type="EMBL" id="SLZW01000005">
    <property type="protein sequence ID" value="TCS62637.1"/>
    <property type="molecule type" value="Genomic_DNA"/>
</dbReference>
<dbReference type="InterPro" id="IPR029787">
    <property type="entry name" value="Nucleotide_cyclase"/>
</dbReference>
<feature type="domain" description="GGDEF" evidence="13">
    <location>
        <begin position="854"/>
        <end position="987"/>
    </location>
</feature>
<dbReference type="SUPFAM" id="SSF141868">
    <property type="entry name" value="EAL domain-like"/>
    <property type="match status" value="1"/>
</dbReference>
<evidence type="ECO:0000256" key="4">
    <source>
        <dbReference type="ARBA" id="ARBA00022741"/>
    </source>
</evidence>
<dbReference type="NCBIfam" id="TIGR00229">
    <property type="entry name" value="sensory_box"/>
    <property type="match status" value="1"/>
</dbReference>
<dbReference type="PROSITE" id="PS50113">
    <property type="entry name" value="PAC"/>
    <property type="match status" value="2"/>
</dbReference>
<protein>
    <submittedName>
        <fullName evidence="14">PAS domain S-box-containing protein/diguanylate cyclase (GGDEF)-like protein</fullName>
    </submittedName>
</protein>
<dbReference type="Pfam" id="PF00563">
    <property type="entry name" value="EAL"/>
    <property type="match status" value="1"/>
</dbReference>
<dbReference type="SMART" id="SM00052">
    <property type="entry name" value="EAL"/>
    <property type="match status" value="1"/>
</dbReference>
<feature type="transmembrane region" description="Helical" evidence="9">
    <location>
        <begin position="331"/>
        <end position="354"/>
    </location>
</feature>
<keyword evidence="7" id="KW-0902">Two-component regulatory system</keyword>
<dbReference type="CDD" id="cd01949">
    <property type="entry name" value="GGDEF"/>
    <property type="match status" value="1"/>
</dbReference>
<dbReference type="PROSITE" id="PS50887">
    <property type="entry name" value="GGDEF"/>
    <property type="match status" value="1"/>
</dbReference>
<reference evidence="14 15" key="1">
    <citation type="submission" date="2019-03" db="EMBL/GenBank/DDBJ databases">
        <title>Genomic Encyclopedia of Type Strains, Phase IV (KMG-IV): sequencing the most valuable type-strain genomes for metagenomic binning, comparative biology and taxonomic classification.</title>
        <authorList>
            <person name="Goeker M."/>
        </authorList>
    </citation>
    <scope>NUCLEOTIDE SEQUENCE [LARGE SCALE GENOMIC DNA]</scope>
    <source>
        <strain evidence="14 15">DSM 101688</strain>
    </source>
</reference>
<evidence type="ECO:0000259" key="10">
    <source>
        <dbReference type="PROSITE" id="PS50112"/>
    </source>
</evidence>